<keyword evidence="7" id="KW-0689">Ribosomal protein</keyword>
<evidence type="ECO:0000256" key="2">
    <source>
        <dbReference type="ARBA" id="ARBA00022490"/>
    </source>
</evidence>
<dbReference type="CDD" id="cd02440">
    <property type="entry name" value="AdoMet_MTases"/>
    <property type="match status" value="1"/>
</dbReference>
<protein>
    <recommendedName>
        <fullName evidence="6">Ribosomal protein L11 methyltransferase</fullName>
        <shortName evidence="6">L11 Mtase</shortName>
        <ecNumber evidence="6">2.1.1.-</ecNumber>
    </recommendedName>
</protein>
<dbReference type="STRING" id="163359.A9R16_08070"/>
<dbReference type="Proteomes" id="UP000253250">
    <property type="component" value="Unassembled WGS sequence"/>
</dbReference>
<dbReference type="EC" id="2.1.1.-" evidence="6"/>
<sequence>MSVRLSCIARGVRVEALGQILEAAGARALAFEEVPGGPAFYDEGLACEPRYWPRTRIAAFFASEAQARFAQEIIAGEVEAPCREPVVDEGWEALTARDWQAFPITEGLWIYPNDEPAPPGRLAVHLDPGLAFGTGTHPTTRLCLRWLYETLREQAHPGLEVLDFGCGSGILAIAALRLGAGAAWGVDIDPLALTATWENAQRNGVGDRLRAATELARDRHPYDLVVANILAGPLIAHAPALMRATAACGRLALSGILPDQVPAVVQAFPEFALTPCEDEGWVLLHGRRP</sequence>
<dbReference type="AlphaFoldDB" id="A0A1C2G3P5"/>
<dbReference type="OrthoDB" id="9785995at2"/>
<gene>
    <name evidence="6" type="primary">prmA</name>
    <name evidence="7" type="ORF">C4900_00465</name>
</gene>
<evidence type="ECO:0000256" key="6">
    <source>
        <dbReference type="HAMAP-Rule" id="MF_00735"/>
    </source>
</evidence>
<dbReference type="HAMAP" id="MF_00735">
    <property type="entry name" value="Methyltr_PrmA"/>
    <property type="match status" value="1"/>
</dbReference>
<keyword evidence="3 6" id="KW-0489">Methyltransferase</keyword>
<dbReference type="GO" id="GO:0005840">
    <property type="term" value="C:ribosome"/>
    <property type="evidence" value="ECO:0007669"/>
    <property type="project" value="UniProtKB-KW"/>
</dbReference>
<evidence type="ECO:0000313" key="7">
    <source>
        <dbReference type="EMBL" id="RCN58308.1"/>
    </source>
</evidence>
<comment type="caution">
    <text evidence="7">The sequence shown here is derived from an EMBL/GenBank/DDBJ whole genome shotgun (WGS) entry which is preliminary data.</text>
</comment>
<dbReference type="GO" id="GO:0016279">
    <property type="term" value="F:protein-lysine N-methyltransferase activity"/>
    <property type="evidence" value="ECO:0007669"/>
    <property type="project" value="TreeGrafter"/>
</dbReference>
<proteinExistence type="inferred from homology"/>
<feature type="binding site" evidence="6">
    <location>
        <position position="187"/>
    </location>
    <ligand>
        <name>S-adenosyl-L-methionine</name>
        <dbReference type="ChEBI" id="CHEBI:59789"/>
    </ligand>
</feature>
<feature type="binding site" evidence="6">
    <location>
        <position position="140"/>
    </location>
    <ligand>
        <name>S-adenosyl-L-methionine</name>
        <dbReference type="ChEBI" id="CHEBI:59789"/>
    </ligand>
</feature>
<keyword evidence="4 6" id="KW-0808">Transferase</keyword>
<dbReference type="SUPFAM" id="SSF53335">
    <property type="entry name" value="S-adenosyl-L-methionine-dependent methyltransferases"/>
    <property type="match status" value="1"/>
</dbReference>
<feature type="binding site" evidence="6">
    <location>
        <position position="165"/>
    </location>
    <ligand>
        <name>S-adenosyl-L-methionine</name>
        <dbReference type="ChEBI" id="CHEBI:59789"/>
    </ligand>
</feature>
<dbReference type="Gene3D" id="3.40.50.150">
    <property type="entry name" value="Vaccinia Virus protein VP39"/>
    <property type="match status" value="1"/>
</dbReference>
<dbReference type="GO" id="GO:0005737">
    <property type="term" value="C:cytoplasm"/>
    <property type="evidence" value="ECO:0007669"/>
    <property type="project" value="UniProtKB-SubCell"/>
</dbReference>
<keyword evidence="7" id="KW-0687">Ribonucleoprotein</keyword>
<keyword evidence="8" id="KW-1185">Reference proteome</keyword>
<name>A0A1C2G3P5_9GAMM</name>
<comment type="similarity">
    <text evidence="1 6">Belongs to the methyltransferase superfamily. PrmA family.</text>
</comment>
<evidence type="ECO:0000313" key="8">
    <source>
        <dbReference type="Proteomes" id="UP000253250"/>
    </source>
</evidence>
<dbReference type="EMBL" id="PSYR01000001">
    <property type="protein sequence ID" value="RCN58308.1"/>
    <property type="molecule type" value="Genomic_DNA"/>
</dbReference>
<evidence type="ECO:0000256" key="3">
    <source>
        <dbReference type="ARBA" id="ARBA00022603"/>
    </source>
</evidence>
<dbReference type="RefSeq" id="WP_065969024.1">
    <property type="nucleotide sequence ID" value="NZ_CP080624.1"/>
</dbReference>
<evidence type="ECO:0000256" key="4">
    <source>
        <dbReference type="ARBA" id="ARBA00022679"/>
    </source>
</evidence>
<dbReference type="InterPro" id="IPR029063">
    <property type="entry name" value="SAM-dependent_MTases_sf"/>
</dbReference>
<feature type="binding site" evidence="6">
    <location>
        <position position="228"/>
    </location>
    <ligand>
        <name>S-adenosyl-L-methionine</name>
        <dbReference type="ChEBI" id="CHEBI:59789"/>
    </ligand>
</feature>
<accession>A0A1C2G3P5</accession>
<organism evidence="7 8">
    <name type="scientific">Acidiferrobacter thiooxydans</name>
    <dbReference type="NCBI Taxonomy" id="163359"/>
    <lineage>
        <taxon>Bacteria</taxon>
        <taxon>Pseudomonadati</taxon>
        <taxon>Pseudomonadota</taxon>
        <taxon>Gammaproteobacteria</taxon>
        <taxon>Acidiferrobacterales</taxon>
        <taxon>Acidiferrobacteraceae</taxon>
        <taxon>Acidiferrobacter</taxon>
    </lineage>
</organism>
<evidence type="ECO:0000256" key="5">
    <source>
        <dbReference type="ARBA" id="ARBA00022691"/>
    </source>
</evidence>
<keyword evidence="2 6" id="KW-0963">Cytoplasm</keyword>
<comment type="function">
    <text evidence="6">Methylates ribosomal protein L11.</text>
</comment>
<dbReference type="PANTHER" id="PTHR43648:SF1">
    <property type="entry name" value="ELECTRON TRANSFER FLAVOPROTEIN BETA SUBUNIT LYSINE METHYLTRANSFERASE"/>
    <property type="match status" value="1"/>
</dbReference>
<dbReference type="InterPro" id="IPR050078">
    <property type="entry name" value="Ribosomal_L11_MeTrfase_PrmA"/>
</dbReference>
<dbReference type="GO" id="GO:0032259">
    <property type="term" value="P:methylation"/>
    <property type="evidence" value="ECO:0007669"/>
    <property type="project" value="UniProtKB-KW"/>
</dbReference>
<comment type="subcellular location">
    <subcellularLocation>
        <location evidence="6">Cytoplasm</location>
    </subcellularLocation>
</comment>
<dbReference type="InterPro" id="IPR004498">
    <property type="entry name" value="Ribosomal_PrmA_MeTrfase"/>
</dbReference>
<reference evidence="7 8" key="1">
    <citation type="submission" date="2018-02" db="EMBL/GenBank/DDBJ databases">
        <title>Insights into the biology of acidophilic members of the Acidiferrobacteraceae family derived from comparative genomic analyses.</title>
        <authorList>
            <person name="Issotta F."/>
            <person name="Thyssen C."/>
            <person name="Mena C."/>
            <person name="Moya A."/>
            <person name="Bellenberg S."/>
            <person name="Sproer C."/>
            <person name="Covarrubias P.C."/>
            <person name="Sand W."/>
            <person name="Quatrini R."/>
            <person name="Vera M."/>
        </authorList>
    </citation>
    <scope>NUCLEOTIDE SEQUENCE [LARGE SCALE GENOMIC DNA]</scope>
    <source>
        <strain evidence="8">m-1</strain>
    </source>
</reference>
<dbReference type="Pfam" id="PF06325">
    <property type="entry name" value="PrmA"/>
    <property type="match status" value="1"/>
</dbReference>
<evidence type="ECO:0000256" key="1">
    <source>
        <dbReference type="ARBA" id="ARBA00009741"/>
    </source>
</evidence>
<comment type="catalytic activity">
    <reaction evidence="6">
        <text>L-lysyl-[protein] + 3 S-adenosyl-L-methionine = N(6),N(6),N(6)-trimethyl-L-lysyl-[protein] + 3 S-adenosyl-L-homocysteine + 3 H(+)</text>
        <dbReference type="Rhea" id="RHEA:54192"/>
        <dbReference type="Rhea" id="RHEA-COMP:9752"/>
        <dbReference type="Rhea" id="RHEA-COMP:13826"/>
        <dbReference type="ChEBI" id="CHEBI:15378"/>
        <dbReference type="ChEBI" id="CHEBI:29969"/>
        <dbReference type="ChEBI" id="CHEBI:57856"/>
        <dbReference type="ChEBI" id="CHEBI:59789"/>
        <dbReference type="ChEBI" id="CHEBI:61961"/>
    </reaction>
</comment>
<dbReference type="PANTHER" id="PTHR43648">
    <property type="entry name" value="ELECTRON TRANSFER FLAVOPROTEIN BETA SUBUNIT LYSINE METHYLTRANSFERASE"/>
    <property type="match status" value="1"/>
</dbReference>
<keyword evidence="5 6" id="KW-0949">S-adenosyl-L-methionine</keyword>